<dbReference type="Pfam" id="PF03968">
    <property type="entry name" value="LptD_N"/>
    <property type="match status" value="1"/>
</dbReference>
<evidence type="ECO:0000256" key="4">
    <source>
        <dbReference type="SAM" id="SignalP"/>
    </source>
</evidence>
<gene>
    <name evidence="6" type="primary">lptA</name>
    <name evidence="6" type="ORF">K8W16_03750</name>
</gene>
<dbReference type="Proteomes" id="UP000698963">
    <property type="component" value="Unassembled WGS sequence"/>
</dbReference>
<keyword evidence="1" id="KW-0813">Transport</keyword>
<reference evidence="6" key="1">
    <citation type="journal article" date="2021" name="PeerJ">
        <title>Extensive microbial diversity within the chicken gut microbiome revealed by metagenomics and culture.</title>
        <authorList>
            <person name="Gilroy R."/>
            <person name="Ravi A."/>
            <person name="Getino M."/>
            <person name="Pursley I."/>
            <person name="Horton D.L."/>
            <person name="Alikhan N.F."/>
            <person name="Baker D."/>
            <person name="Gharbi K."/>
            <person name="Hall N."/>
            <person name="Watson M."/>
            <person name="Adriaenssens E.M."/>
            <person name="Foster-Nyarko E."/>
            <person name="Jarju S."/>
            <person name="Secka A."/>
            <person name="Antonio M."/>
            <person name="Oren A."/>
            <person name="Chaudhuri R.R."/>
            <person name="La Ragione R."/>
            <person name="Hildebrand F."/>
            <person name="Pallen M.J."/>
        </authorList>
    </citation>
    <scope>NUCLEOTIDE SEQUENCE</scope>
    <source>
        <strain evidence="6">ChiGjej2B2-19336</strain>
    </source>
</reference>
<dbReference type="InterPro" id="IPR052037">
    <property type="entry name" value="LPS_export_LptA"/>
</dbReference>
<evidence type="ECO:0000256" key="3">
    <source>
        <dbReference type="ARBA" id="ARBA00022764"/>
    </source>
</evidence>
<keyword evidence="2 4" id="KW-0732">Signal</keyword>
<reference evidence="6" key="2">
    <citation type="submission" date="2021-09" db="EMBL/GenBank/DDBJ databases">
        <authorList>
            <person name="Gilroy R."/>
        </authorList>
    </citation>
    <scope>NUCLEOTIDE SEQUENCE</scope>
    <source>
        <strain evidence="6">ChiGjej2B2-19336</strain>
    </source>
</reference>
<dbReference type="PANTHER" id="PTHR36504:SF1">
    <property type="entry name" value="LIPOPOLYSACCHARIDE EXPORT SYSTEM PROTEIN LPTA"/>
    <property type="match status" value="1"/>
</dbReference>
<keyword evidence="3" id="KW-0574">Periplasm</keyword>
<evidence type="ECO:0000259" key="5">
    <source>
        <dbReference type="Pfam" id="PF03968"/>
    </source>
</evidence>
<evidence type="ECO:0000313" key="7">
    <source>
        <dbReference type="Proteomes" id="UP000698963"/>
    </source>
</evidence>
<dbReference type="EMBL" id="DYZA01000069">
    <property type="protein sequence ID" value="HJD96744.1"/>
    <property type="molecule type" value="Genomic_DNA"/>
</dbReference>
<evidence type="ECO:0000256" key="1">
    <source>
        <dbReference type="ARBA" id="ARBA00022448"/>
    </source>
</evidence>
<organism evidence="6 7">
    <name type="scientific">Mailhella massiliensis</name>
    <dbReference type="NCBI Taxonomy" id="1903261"/>
    <lineage>
        <taxon>Bacteria</taxon>
        <taxon>Pseudomonadati</taxon>
        <taxon>Thermodesulfobacteriota</taxon>
        <taxon>Desulfovibrionia</taxon>
        <taxon>Desulfovibrionales</taxon>
        <taxon>Desulfovibrionaceae</taxon>
        <taxon>Mailhella</taxon>
    </lineage>
</organism>
<proteinExistence type="predicted"/>
<dbReference type="RefSeq" id="WP_304121260.1">
    <property type="nucleotide sequence ID" value="NZ_DYZA01000069.1"/>
</dbReference>
<dbReference type="InterPro" id="IPR005653">
    <property type="entry name" value="OstA-like_N"/>
</dbReference>
<evidence type="ECO:0000256" key="2">
    <source>
        <dbReference type="ARBA" id="ARBA00022729"/>
    </source>
</evidence>
<dbReference type="InterPro" id="IPR014340">
    <property type="entry name" value="LptA"/>
</dbReference>
<dbReference type="PANTHER" id="PTHR36504">
    <property type="entry name" value="LIPOPOLYSACCHARIDE EXPORT SYSTEM PROTEIN LPTA"/>
    <property type="match status" value="1"/>
</dbReference>
<feature type="signal peptide" evidence="4">
    <location>
        <begin position="1"/>
        <end position="20"/>
    </location>
</feature>
<dbReference type="GO" id="GO:0001530">
    <property type="term" value="F:lipopolysaccharide binding"/>
    <property type="evidence" value="ECO:0007669"/>
    <property type="project" value="InterPro"/>
</dbReference>
<protein>
    <submittedName>
        <fullName evidence="6">Lipopolysaccharide transport periplasmic protein LptA</fullName>
    </submittedName>
</protein>
<dbReference type="GO" id="GO:0015920">
    <property type="term" value="P:lipopolysaccharide transport"/>
    <property type="evidence" value="ECO:0007669"/>
    <property type="project" value="InterPro"/>
</dbReference>
<feature type="domain" description="Organic solvent tolerance-like N-terminal" evidence="5">
    <location>
        <begin position="34"/>
        <end position="153"/>
    </location>
</feature>
<evidence type="ECO:0000313" key="6">
    <source>
        <dbReference type="EMBL" id="HJD96744.1"/>
    </source>
</evidence>
<dbReference type="GO" id="GO:0009279">
    <property type="term" value="C:cell outer membrane"/>
    <property type="evidence" value="ECO:0007669"/>
    <property type="project" value="TreeGrafter"/>
</dbReference>
<accession>A0A921AVA0</accession>
<sequence>MKKILLTLLIVACCATGALAAPLPGADSNLPVDVTADNMVYNADKNTVVFQGRVEAVRGEFKMWSELLTLYLKSKDEAGKEKSSTAPSMEGSDLDRIVAEKNVRFQNGTQTGSAQKATYYSAKSLLVLEGNPILHDGDNSIKGNVIRYYVNENRSVVEGSSKQRVHAVFSSNDKKGK</sequence>
<dbReference type="GO" id="GO:0030288">
    <property type="term" value="C:outer membrane-bounded periplasmic space"/>
    <property type="evidence" value="ECO:0007669"/>
    <property type="project" value="TreeGrafter"/>
</dbReference>
<name>A0A921AVA0_9BACT</name>
<comment type="caution">
    <text evidence="6">The sequence shown here is derived from an EMBL/GenBank/DDBJ whole genome shotgun (WGS) entry which is preliminary data.</text>
</comment>
<dbReference type="Gene3D" id="2.60.450.10">
    <property type="entry name" value="Lipopolysaccharide (LPS) transport protein A like domain"/>
    <property type="match status" value="1"/>
</dbReference>
<dbReference type="AlphaFoldDB" id="A0A921AVA0"/>
<dbReference type="GO" id="GO:0017089">
    <property type="term" value="F:glycolipid transfer activity"/>
    <property type="evidence" value="ECO:0007669"/>
    <property type="project" value="TreeGrafter"/>
</dbReference>
<feature type="chain" id="PRO_5037162109" evidence="4">
    <location>
        <begin position="21"/>
        <end position="177"/>
    </location>
</feature>
<dbReference type="NCBIfam" id="TIGR03002">
    <property type="entry name" value="outer_YhbN_LptA"/>
    <property type="match status" value="1"/>
</dbReference>